<dbReference type="AlphaFoldDB" id="A0A9W7EZE9"/>
<feature type="compositionally biased region" description="Low complexity" evidence="2">
    <location>
        <begin position="22"/>
        <end position="36"/>
    </location>
</feature>
<feature type="compositionally biased region" description="Acidic residues" evidence="2">
    <location>
        <begin position="699"/>
        <end position="710"/>
    </location>
</feature>
<feature type="compositionally biased region" description="Basic residues" evidence="2">
    <location>
        <begin position="680"/>
        <end position="694"/>
    </location>
</feature>
<evidence type="ECO:0000256" key="1">
    <source>
        <dbReference type="SAM" id="Coils"/>
    </source>
</evidence>
<gene>
    <name evidence="3" type="ORF">TrST_g13180</name>
</gene>
<feature type="region of interest" description="Disordered" evidence="2">
    <location>
        <begin position="138"/>
        <end position="157"/>
    </location>
</feature>
<reference evidence="4" key="1">
    <citation type="journal article" date="2023" name="Commun. Biol.">
        <title>Genome analysis of Parmales, the sister group of diatoms, reveals the evolutionary specialization of diatoms from phago-mixotrophs to photoautotrophs.</title>
        <authorList>
            <person name="Ban H."/>
            <person name="Sato S."/>
            <person name="Yoshikawa S."/>
            <person name="Yamada K."/>
            <person name="Nakamura Y."/>
            <person name="Ichinomiya M."/>
            <person name="Sato N."/>
            <person name="Blanc-Mathieu R."/>
            <person name="Endo H."/>
            <person name="Kuwata A."/>
            <person name="Ogata H."/>
        </authorList>
    </citation>
    <scope>NUCLEOTIDE SEQUENCE [LARGE SCALE GENOMIC DNA]</scope>
    <source>
        <strain evidence="4">NIES 3701</strain>
    </source>
</reference>
<evidence type="ECO:0000256" key="2">
    <source>
        <dbReference type="SAM" id="MobiDB-lite"/>
    </source>
</evidence>
<feature type="compositionally biased region" description="Acidic residues" evidence="2">
    <location>
        <begin position="728"/>
        <end position="737"/>
    </location>
</feature>
<accession>A0A9W7EZE9</accession>
<feature type="region of interest" description="Disordered" evidence="2">
    <location>
        <begin position="1"/>
        <end position="75"/>
    </location>
</feature>
<feature type="region of interest" description="Disordered" evidence="2">
    <location>
        <begin position="182"/>
        <end position="203"/>
    </location>
</feature>
<comment type="caution">
    <text evidence="3">The sequence shown here is derived from an EMBL/GenBank/DDBJ whole genome shotgun (WGS) entry which is preliminary data.</text>
</comment>
<sequence length="780" mass="84020">MILAGGSHGSQNGSSTPPPPNSQSTATAGTAATAPALSVRHNTREHSSLGGSNFLGGGAFGSQSPAASNYNSNGDMSSFLEAVMTEEERRTRTRQLPDVEGFAALSKSESKSDIAIVRSYNHAITQHDQLVTPSYEDMEESEDGPFVPPNVVSSDDDDNKPVNLPAASKMNNHLQVSHIVESVSSFNPPRPPESSGANKKRRMTRWEKNPNEIDLDLANYRRTVQKTREELQLAETERIKVEHIASTIRGHFLQSIRASEMESEAVTKETEKTLRELEGINDEINTKKKLGNGMHSTLALMKALGDKIAKAEKGGKKKKKGAVKAEGHGIGGIGGVQVGVEEGGGSIFGSKEVPTKLASAWVLPGDPVSTPYGKGAVTKILPGETIKSKSAQPSSKDAASVVSSLALLPPRLAVQLPYGICYMLPSEVISLVNLGELTDPELVTRWTNMLKSAEITGTYVDADAMSGSISDLGYNIPTGDAALFDPGSAGQAMDVEGIIGASRLVRFGDTMIPTPGGRGGSIGNIKLQQLRQAIGSAVTSRQTSDSGFASTDPALVLPDGFREWEEERLEIYKLRGHLMQLKKIIRRQEIAKNLTEKAYAATVAHEQKQEETCKEALEELDELKTKCGAELKELGISEEKAKEVLAKKLENSNAPSREPPKKPKKKAKAVDQRNLAPNRSSKRKRGGGRGKTKKARAEEDMEEEEEEQGGGEEPPKRSARGGRGGEPAENEEEEKANDEEQVKEEESLVSMEVDSQDGGDSQDEAPAKKKGGRKPRVPRR</sequence>
<keyword evidence="1" id="KW-0175">Coiled coil</keyword>
<keyword evidence="4" id="KW-1185">Reference proteome</keyword>
<feature type="compositionally biased region" description="Acidic residues" evidence="2">
    <location>
        <begin position="754"/>
        <end position="763"/>
    </location>
</feature>
<dbReference type="Proteomes" id="UP001165085">
    <property type="component" value="Unassembled WGS sequence"/>
</dbReference>
<organism evidence="3 4">
    <name type="scientific">Triparma strigata</name>
    <dbReference type="NCBI Taxonomy" id="1606541"/>
    <lineage>
        <taxon>Eukaryota</taxon>
        <taxon>Sar</taxon>
        <taxon>Stramenopiles</taxon>
        <taxon>Ochrophyta</taxon>
        <taxon>Bolidophyceae</taxon>
        <taxon>Parmales</taxon>
        <taxon>Triparmaceae</taxon>
        <taxon>Triparma</taxon>
    </lineage>
</organism>
<evidence type="ECO:0000313" key="4">
    <source>
        <dbReference type="Proteomes" id="UP001165085"/>
    </source>
</evidence>
<proteinExistence type="predicted"/>
<feature type="compositionally biased region" description="Basic residues" evidence="2">
    <location>
        <begin position="768"/>
        <end position="780"/>
    </location>
</feature>
<name>A0A9W7EZE9_9STRA</name>
<dbReference type="EMBL" id="BRXY01000462">
    <property type="protein sequence ID" value="GMH96170.1"/>
    <property type="molecule type" value="Genomic_DNA"/>
</dbReference>
<feature type="region of interest" description="Disordered" evidence="2">
    <location>
        <begin position="648"/>
        <end position="780"/>
    </location>
</feature>
<evidence type="ECO:0000313" key="3">
    <source>
        <dbReference type="EMBL" id="GMH96170.1"/>
    </source>
</evidence>
<dbReference type="OrthoDB" id="47180at2759"/>
<feature type="coiled-coil region" evidence="1">
    <location>
        <begin position="606"/>
        <end position="633"/>
    </location>
</feature>
<feature type="compositionally biased region" description="Polar residues" evidence="2">
    <location>
        <begin position="63"/>
        <end position="75"/>
    </location>
</feature>
<protein>
    <submittedName>
        <fullName evidence="3">Uncharacterized protein</fullName>
    </submittedName>
</protein>